<evidence type="ECO:0000313" key="1">
    <source>
        <dbReference type="EMBL" id="XDQ83679.1"/>
    </source>
</evidence>
<gene>
    <name evidence="1" type="ORF">AB2U05_36820</name>
</gene>
<protein>
    <submittedName>
        <fullName evidence="1">Uncharacterized protein</fullName>
    </submittedName>
</protein>
<sequence>MDGGGHQRVEELLGQAGAFQQWLPRGSGQVPRAPVFGHVGRNPKVQQTGHFGCACTE</sequence>
<name>A0AB39TWY9_9ACTN</name>
<dbReference type="RefSeq" id="WP_369185752.1">
    <property type="nucleotide sequence ID" value="NZ_CP163445.1"/>
</dbReference>
<dbReference type="EMBL" id="CP163445">
    <property type="protein sequence ID" value="XDQ83679.1"/>
    <property type="molecule type" value="Genomic_DNA"/>
</dbReference>
<organism evidence="1">
    <name type="scientific">Streptomyces sp. Y1</name>
    <dbReference type="NCBI Taxonomy" id="3238634"/>
    <lineage>
        <taxon>Bacteria</taxon>
        <taxon>Bacillati</taxon>
        <taxon>Actinomycetota</taxon>
        <taxon>Actinomycetes</taxon>
        <taxon>Kitasatosporales</taxon>
        <taxon>Streptomycetaceae</taxon>
        <taxon>Streptomyces</taxon>
    </lineage>
</organism>
<reference evidence="1" key="1">
    <citation type="submission" date="2024-07" db="EMBL/GenBank/DDBJ databases">
        <authorList>
            <person name="Yu S.T."/>
        </authorList>
    </citation>
    <scope>NUCLEOTIDE SEQUENCE</scope>
    <source>
        <strain evidence="1">Y1</strain>
    </source>
</reference>
<proteinExistence type="predicted"/>
<dbReference type="AlphaFoldDB" id="A0AB39TWY9"/>
<accession>A0AB39TWY9</accession>